<dbReference type="Proteomes" id="UP000199682">
    <property type="component" value="Unassembled WGS sequence"/>
</dbReference>
<name>A0A1G9XUS0_9PSEU</name>
<gene>
    <name evidence="2" type="ORF">SAMN04488074_13151</name>
</gene>
<accession>A0A1G9XUS0</accession>
<proteinExistence type="predicted"/>
<dbReference type="SUPFAM" id="SSF53335">
    <property type="entry name" value="S-adenosyl-L-methionine-dependent methyltransferases"/>
    <property type="match status" value="1"/>
</dbReference>
<keyword evidence="2" id="KW-0489">Methyltransferase</keyword>
<organism evidence="2 3">
    <name type="scientific">Lentzea albidocapillata subsp. violacea</name>
    <dbReference type="NCBI Taxonomy" id="128104"/>
    <lineage>
        <taxon>Bacteria</taxon>
        <taxon>Bacillati</taxon>
        <taxon>Actinomycetota</taxon>
        <taxon>Actinomycetes</taxon>
        <taxon>Pseudonocardiales</taxon>
        <taxon>Pseudonocardiaceae</taxon>
        <taxon>Lentzea</taxon>
    </lineage>
</organism>
<protein>
    <submittedName>
        <fullName evidence="2">Methyltransferase domain-containing protein</fullName>
    </submittedName>
</protein>
<dbReference type="InterPro" id="IPR029063">
    <property type="entry name" value="SAM-dependent_MTases_sf"/>
</dbReference>
<dbReference type="InterPro" id="IPR041698">
    <property type="entry name" value="Methyltransf_25"/>
</dbReference>
<sequence>MPVVDEQRPSYVGGSAAGVRRLHEAVAAFLQDGTLPSAGCAAVRTVPSTDLYRDDTTFAAFSVQQQIAPNTDDGARRTALCHHELALFGREDLGRVLDLMCGVGGHLVALKSSGLRWKSYLGVDVNPLALDVARRAAGADAPARFVKADVRDWVPGEGTADTVLLTYEALNTAGREQATRLLTTVATALSPGGSALIDLSVGTSTATAGRDAQVLPDGSTAVLTSVEDTGSDSTQQVLVHTTHFMNADGCRLHFSHPWWVPSPGLLRSLFLDTGLEICSEHQVHAFTDSDKPSTANAVQFVVVRN</sequence>
<evidence type="ECO:0000259" key="1">
    <source>
        <dbReference type="Pfam" id="PF13649"/>
    </source>
</evidence>
<dbReference type="CDD" id="cd02440">
    <property type="entry name" value="AdoMet_MTases"/>
    <property type="match status" value="1"/>
</dbReference>
<keyword evidence="2" id="KW-0808">Transferase</keyword>
<dbReference type="Pfam" id="PF13649">
    <property type="entry name" value="Methyltransf_25"/>
    <property type="match status" value="1"/>
</dbReference>
<dbReference type="GO" id="GO:0032259">
    <property type="term" value="P:methylation"/>
    <property type="evidence" value="ECO:0007669"/>
    <property type="project" value="UniProtKB-KW"/>
</dbReference>
<dbReference type="GO" id="GO:0008168">
    <property type="term" value="F:methyltransferase activity"/>
    <property type="evidence" value="ECO:0007669"/>
    <property type="project" value="UniProtKB-KW"/>
</dbReference>
<evidence type="ECO:0000313" key="3">
    <source>
        <dbReference type="Proteomes" id="UP000199682"/>
    </source>
</evidence>
<dbReference type="Gene3D" id="3.40.50.150">
    <property type="entry name" value="Vaccinia Virus protein VP39"/>
    <property type="match status" value="1"/>
</dbReference>
<dbReference type="AlphaFoldDB" id="A0A1G9XUS0"/>
<reference evidence="3" key="1">
    <citation type="submission" date="2016-10" db="EMBL/GenBank/DDBJ databases">
        <authorList>
            <person name="Varghese N."/>
            <person name="Submissions S."/>
        </authorList>
    </citation>
    <scope>NUCLEOTIDE SEQUENCE [LARGE SCALE GENOMIC DNA]</scope>
    <source>
        <strain evidence="3">DSM 44796</strain>
    </source>
</reference>
<evidence type="ECO:0000313" key="2">
    <source>
        <dbReference type="EMBL" id="SDN00548.1"/>
    </source>
</evidence>
<feature type="domain" description="Methyltransferase" evidence="1">
    <location>
        <begin position="96"/>
        <end position="193"/>
    </location>
</feature>
<dbReference type="EMBL" id="FNET01000031">
    <property type="protein sequence ID" value="SDN00548.1"/>
    <property type="molecule type" value="Genomic_DNA"/>
</dbReference>